<name>A0ABY7KQS9_9ACTN</name>
<dbReference type="EMBL" id="CP114413">
    <property type="protein sequence ID" value="WAZ26927.1"/>
    <property type="molecule type" value="Genomic_DNA"/>
</dbReference>
<protein>
    <submittedName>
        <fullName evidence="1">Uncharacterized protein</fullName>
    </submittedName>
</protein>
<evidence type="ECO:0000313" key="2">
    <source>
        <dbReference type="Proteomes" id="UP001164439"/>
    </source>
</evidence>
<gene>
    <name evidence="1" type="ORF">STRCI_008609</name>
</gene>
<evidence type="ECO:0000313" key="1">
    <source>
        <dbReference type="EMBL" id="WAZ26927.1"/>
    </source>
</evidence>
<organism evidence="1 2">
    <name type="scientific">Streptomyces cinnabarinus</name>
    <dbReference type="NCBI Taxonomy" id="67287"/>
    <lineage>
        <taxon>Bacteria</taxon>
        <taxon>Bacillati</taxon>
        <taxon>Actinomycetota</taxon>
        <taxon>Actinomycetes</taxon>
        <taxon>Kitasatosporales</taxon>
        <taxon>Streptomycetaceae</taxon>
        <taxon>Streptomyces</taxon>
    </lineage>
</organism>
<keyword evidence="2" id="KW-1185">Reference proteome</keyword>
<reference evidence="1" key="1">
    <citation type="submission" date="2022-12" db="EMBL/GenBank/DDBJ databases">
        <authorList>
            <person name="Ruckert C."/>
            <person name="Busche T."/>
            <person name="Kalinowski J."/>
            <person name="Wittmann C."/>
        </authorList>
    </citation>
    <scope>NUCLEOTIDE SEQUENCE</scope>
    <source>
        <strain evidence="1">DSM 40467</strain>
    </source>
</reference>
<dbReference type="RefSeq" id="WP_269664414.1">
    <property type="nucleotide sequence ID" value="NZ_CP114413.1"/>
</dbReference>
<sequence>MCSYRITGTARLCSDCVGRTLQPVAEPHCSVCSQAVPPGMPS</sequence>
<proteinExistence type="predicted"/>
<dbReference type="Proteomes" id="UP001164439">
    <property type="component" value="Chromosome"/>
</dbReference>
<accession>A0ABY7KQS9</accession>